<gene>
    <name evidence="1" type="ORF">OA50_05117</name>
</gene>
<dbReference type="EMBL" id="JSUQ01000028">
    <property type="protein sequence ID" value="KHQ50269.1"/>
    <property type="molecule type" value="Genomic_DNA"/>
</dbReference>
<reference evidence="1 2" key="1">
    <citation type="submission" date="2014-10" db="EMBL/GenBank/DDBJ databases">
        <title>Genome sequence of Ponticoccus sp. strain UMTAT08 isolated from clonal culture of toxic dinoflagellate Alexandrium tamiyavanichii.</title>
        <authorList>
            <person name="Gan H.Y."/>
            <person name="Muhd D.-D."/>
            <person name="Mohd Noor M.E."/>
            <person name="Yeong Y.S."/>
            <person name="Usup G."/>
        </authorList>
    </citation>
    <scope>NUCLEOTIDE SEQUENCE [LARGE SCALE GENOMIC DNA]</scope>
    <source>
        <strain evidence="1 2">UMTAT08</strain>
    </source>
</reference>
<keyword evidence="2" id="KW-1185">Reference proteome</keyword>
<proteinExistence type="predicted"/>
<dbReference type="STRING" id="561184.SAMN05216376_111113"/>
<name>A0A0B3SI54_9RHOB</name>
<evidence type="ECO:0000313" key="1">
    <source>
        <dbReference type="EMBL" id="KHQ50269.1"/>
    </source>
</evidence>
<comment type="caution">
    <text evidence="1">The sequence shown here is derived from an EMBL/GenBank/DDBJ whole genome shotgun (WGS) entry which is preliminary data.</text>
</comment>
<sequence length="65" mass="7323">MIRLLLAALVAVGAVAAWQYIRAEQLAEIVGRVRTLERQQEIDSETDHLTDDELRRALEHVLGAE</sequence>
<evidence type="ECO:0000313" key="2">
    <source>
        <dbReference type="Proteomes" id="UP000030960"/>
    </source>
</evidence>
<protein>
    <submittedName>
        <fullName evidence="1">Uncharacterized protein</fullName>
    </submittedName>
</protein>
<organism evidence="1 2">
    <name type="scientific">Mameliella alba</name>
    <dbReference type="NCBI Taxonomy" id="561184"/>
    <lineage>
        <taxon>Bacteria</taxon>
        <taxon>Pseudomonadati</taxon>
        <taxon>Pseudomonadota</taxon>
        <taxon>Alphaproteobacteria</taxon>
        <taxon>Rhodobacterales</taxon>
        <taxon>Roseobacteraceae</taxon>
        <taxon>Mameliella</taxon>
    </lineage>
</organism>
<dbReference type="AlphaFoldDB" id="A0A0B3SI54"/>
<accession>A0A0B3SI54</accession>
<dbReference type="Proteomes" id="UP000030960">
    <property type="component" value="Unassembled WGS sequence"/>
</dbReference>
<dbReference type="RefSeq" id="WP_043146351.1">
    <property type="nucleotide sequence ID" value="NZ_JSUQ01000028.1"/>
</dbReference>